<dbReference type="InterPro" id="IPR018060">
    <property type="entry name" value="HTH_AraC"/>
</dbReference>
<dbReference type="Gene3D" id="3.40.50.880">
    <property type="match status" value="1"/>
</dbReference>
<dbReference type="InterPro" id="IPR009057">
    <property type="entry name" value="Homeodomain-like_sf"/>
</dbReference>
<organism evidence="4 5">
    <name type="scientific">Herbaspirillum aquaticum</name>
    <dbReference type="NCBI Taxonomy" id="568783"/>
    <lineage>
        <taxon>Bacteria</taxon>
        <taxon>Pseudomonadati</taxon>
        <taxon>Pseudomonadota</taxon>
        <taxon>Betaproteobacteria</taxon>
        <taxon>Burkholderiales</taxon>
        <taxon>Oxalobacteraceae</taxon>
        <taxon>Herbaspirillum</taxon>
    </lineage>
</organism>
<dbReference type="CDD" id="cd03137">
    <property type="entry name" value="GATase1_AraC_1"/>
    <property type="match status" value="1"/>
</dbReference>
<feature type="domain" description="HTH araC/xylS-type" evidence="3">
    <location>
        <begin position="217"/>
        <end position="315"/>
    </location>
</feature>
<dbReference type="EMBL" id="NJGV01000009">
    <property type="protein sequence ID" value="OWY34450.1"/>
    <property type="molecule type" value="Genomic_DNA"/>
</dbReference>
<dbReference type="SUPFAM" id="SSF52317">
    <property type="entry name" value="Class I glutamine amidotransferase-like"/>
    <property type="match status" value="1"/>
</dbReference>
<dbReference type="SUPFAM" id="SSF46689">
    <property type="entry name" value="Homeodomain-like"/>
    <property type="match status" value="2"/>
</dbReference>
<evidence type="ECO:0000256" key="2">
    <source>
        <dbReference type="ARBA" id="ARBA00023163"/>
    </source>
</evidence>
<keyword evidence="1" id="KW-0805">Transcription regulation</keyword>
<evidence type="ECO:0000259" key="3">
    <source>
        <dbReference type="PROSITE" id="PS01124"/>
    </source>
</evidence>
<dbReference type="PROSITE" id="PS01124">
    <property type="entry name" value="HTH_ARAC_FAMILY_2"/>
    <property type="match status" value="1"/>
</dbReference>
<dbReference type="Pfam" id="PF12833">
    <property type="entry name" value="HTH_18"/>
    <property type="match status" value="1"/>
</dbReference>
<dbReference type="InterPro" id="IPR052158">
    <property type="entry name" value="INH-QAR"/>
</dbReference>
<dbReference type="RefSeq" id="WP_088755236.1">
    <property type="nucleotide sequence ID" value="NZ_NJGV01000009.1"/>
</dbReference>
<proteinExistence type="predicted"/>
<dbReference type="PANTHER" id="PTHR43130:SF3">
    <property type="entry name" value="HTH-TYPE TRANSCRIPTIONAL REGULATOR RV1931C"/>
    <property type="match status" value="1"/>
</dbReference>
<dbReference type="InterPro" id="IPR002818">
    <property type="entry name" value="DJ-1/PfpI"/>
</dbReference>
<accession>A0A225ST97</accession>
<keyword evidence="5" id="KW-1185">Reference proteome</keyword>
<evidence type="ECO:0000313" key="4">
    <source>
        <dbReference type="EMBL" id="OWY34450.1"/>
    </source>
</evidence>
<dbReference type="AlphaFoldDB" id="A0A225ST97"/>
<dbReference type="SMART" id="SM00342">
    <property type="entry name" value="HTH_ARAC"/>
    <property type="match status" value="1"/>
</dbReference>
<protein>
    <submittedName>
        <fullName evidence="4">AraC family transcriptional regulator</fullName>
    </submittedName>
</protein>
<name>A0A225ST97_9BURK</name>
<sequence length="326" mass="35539">MTIVTMVVFDGVQALDVSGPLDVFAEANRFLMPSDRYRLQTVSLDGAAVTCSNGLVLQAGQTWQDGVPVSDLLLVAGGPPVPGRLLPQDRQAWLRQACQQAHRFGAICNGIFLLGHAGLLAGRTVTTHWNDAAALAQLCPHARVEADRIYVEDGNLYSSAGVTAGIDLALYLLRRDHGPEVARNVAKRLVVVMQRAGGQSQFSPWLDAMADPASPIAEVQRQILAQLRQPWPVAELARLANMSLRSFTRSFSRETGMAPAQFIQRARIEAARNLLESGDQPIKGIAYECGFGDAGRMRQAFVRALGVSPQRYREAFRQHDPACRLA</sequence>
<comment type="caution">
    <text evidence="4">The sequence shown here is derived from an EMBL/GenBank/DDBJ whole genome shotgun (WGS) entry which is preliminary data.</text>
</comment>
<dbReference type="Gene3D" id="1.10.10.60">
    <property type="entry name" value="Homeodomain-like"/>
    <property type="match status" value="1"/>
</dbReference>
<evidence type="ECO:0000313" key="5">
    <source>
        <dbReference type="Proteomes" id="UP000214747"/>
    </source>
</evidence>
<dbReference type="Proteomes" id="UP000214747">
    <property type="component" value="Unassembled WGS sequence"/>
</dbReference>
<gene>
    <name evidence="4" type="ORF">CEJ45_11425</name>
</gene>
<dbReference type="GO" id="GO:0043565">
    <property type="term" value="F:sequence-specific DNA binding"/>
    <property type="evidence" value="ECO:0007669"/>
    <property type="project" value="InterPro"/>
</dbReference>
<dbReference type="PANTHER" id="PTHR43130">
    <property type="entry name" value="ARAC-FAMILY TRANSCRIPTIONAL REGULATOR"/>
    <property type="match status" value="1"/>
</dbReference>
<reference evidence="4 5" key="1">
    <citation type="journal article" date="2010" name="Int. J. Syst. Evol. Microbiol.">
        <title>Reclassification of Herbaspirillum putei as a later heterotypic synonym of Herbaspirillum huttiense, with the description of H. huttiense subsp. huttiense subsp. nov. and H. huttiense subsp. putei subsp. nov., comb. nov., and description of Herbaspirillum aquaticum sp. nov.</title>
        <authorList>
            <person name="Dobritsa A.P."/>
            <person name="Reddy M.C."/>
            <person name="Samadpour M."/>
        </authorList>
    </citation>
    <scope>NUCLEOTIDE SEQUENCE [LARGE SCALE GENOMIC DNA]</scope>
    <source>
        <strain evidence="4 5">IEH 4430</strain>
    </source>
</reference>
<evidence type="ECO:0000256" key="1">
    <source>
        <dbReference type="ARBA" id="ARBA00023015"/>
    </source>
</evidence>
<dbReference type="GO" id="GO:0003700">
    <property type="term" value="F:DNA-binding transcription factor activity"/>
    <property type="evidence" value="ECO:0007669"/>
    <property type="project" value="InterPro"/>
</dbReference>
<dbReference type="Pfam" id="PF01965">
    <property type="entry name" value="DJ-1_PfpI"/>
    <property type="match status" value="1"/>
</dbReference>
<dbReference type="InterPro" id="IPR029062">
    <property type="entry name" value="Class_I_gatase-like"/>
</dbReference>
<keyword evidence="2" id="KW-0804">Transcription</keyword>